<organism evidence="1">
    <name type="scientific">marine sediment metagenome</name>
    <dbReference type="NCBI Taxonomy" id="412755"/>
    <lineage>
        <taxon>unclassified sequences</taxon>
        <taxon>metagenomes</taxon>
        <taxon>ecological metagenomes</taxon>
    </lineage>
</organism>
<dbReference type="AlphaFoldDB" id="A0A0F9M3U2"/>
<gene>
    <name evidence="1" type="ORF">LCGC14_1202260</name>
</gene>
<accession>A0A0F9M3U2</accession>
<proteinExistence type="predicted"/>
<reference evidence="1" key="1">
    <citation type="journal article" date="2015" name="Nature">
        <title>Complex archaea that bridge the gap between prokaryotes and eukaryotes.</title>
        <authorList>
            <person name="Spang A."/>
            <person name="Saw J.H."/>
            <person name="Jorgensen S.L."/>
            <person name="Zaremba-Niedzwiedzka K."/>
            <person name="Martijn J."/>
            <person name="Lind A.E."/>
            <person name="van Eijk R."/>
            <person name="Schleper C."/>
            <person name="Guy L."/>
            <person name="Ettema T.J."/>
        </authorList>
    </citation>
    <scope>NUCLEOTIDE SEQUENCE</scope>
</reference>
<evidence type="ECO:0000313" key="1">
    <source>
        <dbReference type="EMBL" id="KKM94046.1"/>
    </source>
</evidence>
<dbReference type="EMBL" id="LAZR01006189">
    <property type="protein sequence ID" value="KKM94046.1"/>
    <property type="molecule type" value="Genomic_DNA"/>
</dbReference>
<name>A0A0F9M3U2_9ZZZZ</name>
<sequence>MKKTGEILKLNLGLEKFKYVKIARALISSYKILFVWYDSRRPNVPLTTHRIRKFPWTTMIFSGTDIFHNTKDGTTFAPPVPISEFNGMIRGALIITVDMIGNNLINTKSFTKIFRDSKNQIRIKWYRYDKELKEIKVKYK</sequence>
<protein>
    <submittedName>
        <fullName evidence="1">Uncharacterized protein</fullName>
    </submittedName>
</protein>
<comment type="caution">
    <text evidence="1">The sequence shown here is derived from an EMBL/GenBank/DDBJ whole genome shotgun (WGS) entry which is preliminary data.</text>
</comment>